<reference evidence="1" key="1">
    <citation type="submission" date="2013-07" db="EMBL/GenBank/DDBJ databases">
        <title>The genome of an arbuscular mycorrhizal fungus provides insights into the evolution of the oldest plant symbiosis.</title>
        <authorList>
            <consortium name="DOE Joint Genome Institute"/>
            <person name="Tisserant E."/>
            <person name="Malbreil M."/>
            <person name="Kuo A."/>
            <person name="Kohler A."/>
            <person name="Symeonidi A."/>
            <person name="Balestrini R."/>
            <person name="Charron P."/>
            <person name="Duensing N."/>
            <person name="Frei-dit-Frey N."/>
            <person name="Gianinazzi-Pearson V."/>
            <person name="Gilbert B."/>
            <person name="Handa Y."/>
            <person name="Hijri M."/>
            <person name="Kaul R."/>
            <person name="Kawaguchi M."/>
            <person name="Krajinski F."/>
            <person name="Lammers P."/>
            <person name="Lapierre D."/>
            <person name="Masclaux F.G."/>
            <person name="Murat C."/>
            <person name="Morin E."/>
            <person name="Ndikumana S."/>
            <person name="Pagni M."/>
            <person name="Petitpierre D."/>
            <person name="Requena N."/>
            <person name="Rosikiewicz P."/>
            <person name="Riley R."/>
            <person name="Saito K."/>
            <person name="San Clemente H."/>
            <person name="Shapiro H."/>
            <person name="van Tuinen D."/>
            <person name="Becard G."/>
            <person name="Bonfante P."/>
            <person name="Paszkowski U."/>
            <person name="Shachar-Hill Y."/>
            <person name="Young J.P."/>
            <person name="Sanders I.R."/>
            <person name="Henrissat B."/>
            <person name="Rensing S.A."/>
            <person name="Grigoriev I.V."/>
            <person name="Corradi N."/>
            <person name="Roux C."/>
            <person name="Martin F."/>
        </authorList>
    </citation>
    <scope>NUCLEOTIDE SEQUENCE</scope>
    <source>
        <strain evidence="1">DAOM 197198</strain>
    </source>
</reference>
<dbReference type="HOGENOM" id="CLU_3051535_0_0_1"/>
<protein>
    <submittedName>
        <fullName evidence="1">Uncharacterized protein</fullName>
    </submittedName>
</protein>
<dbReference type="EMBL" id="KI288525">
    <property type="protein sequence ID" value="ESA09053.1"/>
    <property type="molecule type" value="Genomic_DNA"/>
</dbReference>
<name>U9TRX8_RHIID</name>
<proteinExistence type="predicted"/>
<sequence>MNHCIKNRNFKRLYEISWYKNKNITFTEREYHMQDQKEDLFIFNKLLRIMIQEI</sequence>
<evidence type="ECO:0000313" key="1">
    <source>
        <dbReference type="EMBL" id="ESA09053.1"/>
    </source>
</evidence>
<dbReference type="STRING" id="747089.U9TRX8"/>
<organism evidence="1">
    <name type="scientific">Rhizophagus irregularis (strain DAOM 181602 / DAOM 197198 / MUCL 43194)</name>
    <name type="common">Arbuscular mycorrhizal fungus</name>
    <name type="synonym">Glomus intraradices</name>
    <dbReference type="NCBI Taxonomy" id="747089"/>
    <lineage>
        <taxon>Eukaryota</taxon>
        <taxon>Fungi</taxon>
        <taxon>Fungi incertae sedis</taxon>
        <taxon>Mucoromycota</taxon>
        <taxon>Glomeromycotina</taxon>
        <taxon>Glomeromycetes</taxon>
        <taxon>Glomerales</taxon>
        <taxon>Glomeraceae</taxon>
        <taxon>Rhizophagus</taxon>
    </lineage>
</organism>
<gene>
    <name evidence="1" type="ORF">GLOINDRAFT_348853</name>
</gene>
<dbReference type="AlphaFoldDB" id="U9TRX8"/>
<accession>U9TRX8</accession>